<evidence type="ECO:0000256" key="5">
    <source>
        <dbReference type="ARBA" id="ARBA00022723"/>
    </source>
</evidence>
<proteinExistence type="inferred from homology"/>
<evidence type="ECO:0000256" key="6">
    <source>
        <dbReference type="ARBA" id="ARBA00022989"/>
    </source>
</evidence>
<evidence type="ECO:0000256" key="10">
    <source>
        <dbReference type="ARBA" id="ARBA00023136"/>
    </source>
</evidence>
<reference evidence="13" key="1">
    <citation type="journal article" date="2019" name="Gigascience">
        <title>De novo genome assembly of the endangered Acer yangbiense, a plant species with extremely small populations endemic to Yunnan Province, China.</title>
        <authorList>
            <person name="Yang J."/>
            <person name="Wariss H.M."/>
            <person name="Tao L."/>
            <person name="Zhang R."/>
            <person name="Yun Q."/>
            <person name="Hollingsworth P."/>
            <person name="Dao Z."/>
            <person name="Luo G."/>
            <person name="Guo H."/>
            <person name="Ma Y."/>
            <person name="Sun W."/>
        </authorList>
    </citation>
    <scope>NUCLEOTIDE SEQUENCE [LARGE SCALE GENOMIC DNA]</scope>
    <source>
        <strain evidence="13">cv. br00</strain>
    </source>
</reference>
<evidence type="ECO:0000256" key="4">
    <source>
        <dbReference type="ARBA" id="ARBA00022692"/>
    </source>
</evidence>
<evidence type="ECO:0000313" key="12">
    <source>
        <dbReference type="EMBL" id="KAB5561106.1"/>
    </source>
</evidence>
<dbReference type="Proteomes" id="UP000326939">
    <property type="component" value="Chromosome 4"/>
</dbReference>
<dbReference type="AlphaFoldDB" id="A0A5N5N4C9"/>
<dbReference type="PRINTS" id="PR00463">
    <property type="entry name" value="EP450I"/>
</dbReference>
<dbReference type="PRINTS" id="PR00385">
    <property type="entry name" value="P450"/>
</dbReference>
<evidence type="ECO:0000256" key="2">
    <source>
        <dbReference type="ARBA" id="ARBA00010617"/>
    </source>
</evidence>
<comment type="similarity">
    <text evidence="2">Belongs to the cytochrome P450 family.</text>
</comment>
<dbReference type="Gene3D" id="1.10.630.10">
    <property type="entry name" value="Cytochrome P450"/>
    <property type="match status" value="1"/>
</dbReference>
<organism evidence="12 13">
    <name type="scientific">Salix brachista</name>
    <dbReference type="NCBI Taxonomy" id="2182728"/>
    <lineage>
        <taxon>Eukaryota</taxon>
        <taxon>Viridiplantae</taxon>
        <taxon>Streptophyta</taxon>
        <taxon>Embryophyta</taxon>
        <taxon>Tracheophyta</taxon>
        <taxon>Spermatophyta</taxon>
        <taxon>Magnoliopsida</taxon>
        <taxon>eudicotyledons</taxon>
        <taxon>Gunneridae</taxon>
        <taxon>Pentapetalae</taxon>
        <taxon>rosids</taxon>
        <taxon>fabids</taxon>
        <taxon>Malpighiales</taxon>
        <taxon>Salicaceae</taxon>
        <taxon>Saliceae</taxon>
        <taxon>Salix</taxon>
    </lineage>
</organism>
<keyword evidence="10" id="KW-0472">Membrane</keyword>
<keyword evidence="7" id="KW-0560">Oxidoreductase</keyword>
<keyword evidence="6" id="KW-1133">Transmembrane helix</keyword>
<dbReference type="InterPro" id="IPR002401">
    <property type="entry name" value="Cyt_P450_E_grp-I"/>
</dbReference>
<dbReference type="GO" id="GO:0004497">
    <property type="term" value="F:monooxygenase activity"/>
    <property type="evidence" value="ECO:0007669"/>
    <property type="project" value="UniProtKB-KW"/>
</dbReference>
<keyword evidence="4" id="KW-0812">Transmembrane</keyword>
<dbReference type="GO" id="GO:0020037">
    <property type="term" value="F:heme binding"/>
    <property type="evidence" value="ECO:0007669"/>
    <property type="project" value="InterPro"/>
</dbReference>
<feature type="binding site" description="axial binding residue" evidence="11">
    <location>
        <position position="496"/>
    </location>
    <ligand>
        <name>heme</name>
        <dbReference type="ChEBI" id="CHEBI:30413"/>
    </ligand>
    <ligandPart>
        <name>Fe</name>
        <dbReference type="ChEBI" id="CHEBI:18248"/>
    </ligandPart>
</feature>
<evidence type="ECO:0000256" key="1">
    <source>
        <dbReference type="ARBA" id="ARBA00004167"/>
    </source>
</evidence>
<dbReference type="EMBL" id="VDCV01000004">
    <property type="protein sequence ID" value="KAB5561106.1"/>
    <property type="molecule type" value="Genomic_DNA"/>
</dbReference>
<keyword evidence="13" id="KW-1185">Reference proteome</keyword>
<name>A0A5N5N4C9_9ROSI</name>
<comment type="caution">
    <text evidence="12">The sequence shown here is derived from an EMBL/GenBank/DDBJ whole genome shotgun (WGS) entry which is preliminary data.</text>
</comment>
<sequence>MGVILLVLTSLLVIFIFSFLKVAYDTISCYFLTPRRIKKIMEKQGVRGPKPRPLTGNILDVASFLSKSTSKDMDQITHDTVSRLLPHYVAWSKQYGKRFIFWNGVEPRLCISETEMIKELLTKYSTKSGKSWLQREGTKHFIGRGLLMANGSDWSHQRHIAAPSFMGERLKSNAGLMVECTKNMLQSLRNAVESGQTEVEIGEYMSRVTADIISRTQFGSSYEKGKQIFHLLTELQSLCHQATRHLCLPGSRFFPSNYNRQIKSKKMEVDRLLLEIIQSRKDCVEIGRSSSYGDDLLGMLLNEMERKRSDGFNINLQLVMDECKTFFFAGHETTSLLLTWTVMLLASNPCWQEKVRAEVSEVCNGETPSIDHLPKFNLVSKNLPILSKSVPFTLNHAKQRAIILLAVKSMLNMVISESLRLYPSGTLLPRMAFEDIKLGDLEIPKGLQIWIPVLAIHHSEELWGKDANEFNPDRFASKSFAPGRHFIPFAAGPRNCIGQSFAMMEAKIILAMLISQFSFNISDSYRHAPVVVLTIKPKYGVQVYLKPLNS</sequence>
<dbReference type="GO" id="GO:0016705">
    <property type="term" value="F:oxidoreductase activity, acting on paired donors, with incorporation or reduction of molecular oxygen"/>
    <property type="evidence" value="ECO:0007669"/>
    <property type="project" value="InterPro"/>
</dbReference>
<dbReference type="PANTHER" id="PTHR24282:SF228">
    <property type="entry name" value="CYTOKININ HYDROXYLASE"/>
    <property type="match status" value="1"/>
</dbReference>
<comment type="subcellular location">
    <subcellularLocation>
        <location evidence="1">Membrane</location>
        <topology evidence="1">Single-pass membrane protein</topology>
    </subcellularLocation>
</comment>
<dbReference type="GO" id="GO:0016020">
    <property type="term" value="C:membrane"/>
    <property type="evidence" value="ECO:0007669"/>
    <property type="project" value="UniProtKB-SubCell"/>
</dbReference>
<keyword evidence="9" id="KW-0503">Monooxygenase</keyword>
<dbReference type="Pfam" id="PF00067">
    <property type="entry name" value="p450"/>
    <property type="match status" value="2"/>
</dbReference>
<evidence type="ECO:0000256" key="3">
    <source>
        <dbReference type="ARBA" id="ARBA00022617"/>
    </source>
</evidence>
<evidence type="ECO:0000256" key="11">
    <source>
        <dbReference type="PIRSR" id="PIRSR602401-1"/>
    </source>
</evidence>
<dbReference type="InterPro" id="IPR050665">
    <property type="entry name" value="Cytochrome_P450_Monooxygen"/>
</dbReference>
<keyword evidence="8 11" id="KW-0408">Iron</keyword>
<keyword evidence="3 11" id="KW-0349">Heme</keyword>
<comment type="cofactor">
    <cofactor evidence="11">
        <name>heme</name>
        <dbReference type="ChEBI" id="CHEBI:30413"/>
    </cofactor>
</comment>
<evidence type="ECO:0008006" key="14">
    <source>
        <dbReference type="Google" id="ProtNLM"/>
    </source>
</evidence>
<accession>A0A5N5N4C9</accession>
<dbReference type="InterPro" id="IPR036396">
    <property type="entry name" value="Cyt_P450_sf"/>
</dbReference>
<dbReference type="SUPFAM" id="SSF48264">
    <property type="entry name" value="Cytochrome P450"/>
    <property type="match status" value="1"/>
</dbReference>
<protein>
    <recommendedName>
        <fullName evidence="14">Cytokinin hydroxylase</fullName>
    </recommendedName>
</protein>
<dbReference type="GO" id="GO:0005506">
    <property type="term" value="F:iron ion binding"/>
    <property type="evidence" value="ECO:0007669"/>
    <property type="project" value="InterPro"/>
</dbReference>
<evidence type="ECO:0000256" key="9">
    <source>
        <dbReference type="ARBA" id="ARBA00023033"/>
    </source>
</evidence>
<dbReference type="InterPro" id="IPR001128">
    <property type="entry name" value="Cyt_P450"/>
</dbReference>
<keyword evidence="5 11" id="KW-0479">Metal-binding</keyword>
<dbReference type="PANTHER" id="PTHR24282">
    <property type="entry name" value="CYTOCHROME P450 FAMILY MEMBER"/>
    <property type="match status" value="1"/>
</dbReference>
<evidence type="ECO:0000313" key="13">
    <source>
        <dbReference type="Proteomes" id="UP000326939"/>
    </source>
</evidence>
<evidence type="ECO:0000256" key="8">
    <source>
        <dbReference type="ARBA" id="ARBA00023004"/>
    </source>
</evidence>
<evidence type="ECO:0000256" key="7">
    <source>
        <dbReference type="ARBA" id="ARBA00023002"/>
    </source>
</evidence>
<gene>
    <name evidence="12" type="ORF">DKX38_006063</name>
</gene>